<feature type="compositionally biased region" description="Low complexity" evidence="1">
    <location>
        <begin position="67"/>
        <end position="82"/>
    </location>
</feature>
<gene>
    <name evidence="3" type="ORF">GFSPODELE1_LOCUS1700</name>
</gene>
<dbReference type="EMBL" id="OZ037953">
    <property type="protein sequence ID" value="CAL1697525.1"/>
    <property type="molecule type" value="Genomic_DNA"/>
</dbReference>
<feature type="compositionally biased region" description="Basic and acidic residues" evidence="1">
    <location>
        <begin position="264"/>
        <end position="291"/>
    </location>
</feature>
<proteinExistence type="predicted"/>
<feature type="compositionally biased region" description="Acidic residues" evidence="1">
    <location>
        <begin position="203"/>
        <end position="212"/>
    </location>
</feature>
<feature type="chain" id="PRO_5047279858" evidence="2">
    <location>
        <begin position="20"/>
        <end position="291"/>
    </location>
</feature>
<feature type="signal peptide" evidence="2">
    <location>
        <begin position="1"/>
        <end position="19"/>
    </location>
</feature>
<keyword evidence="2" id="KW-0732">Signal</keyword>
<name>A0ABP1CPD5_9APHY</name>
<feature type="compositionally biased region" description="Polar residues" evidence="1">
    <location>
        <begin position="104"/>
        <end position="115"/>
    </location>
</feature>
<accession>A0ABP1CPD5</accession>
<evidence type="ECO:0000313" key="3">
    <source>
        <dbReference type="EMBL" id="CAL1697525.1"/>
    </source>
</evidence>
<evidence type="ECO:0000256" key="2">
    <source>
        <dbReference type="SAM" id="SignalP"/>
    </source>
</evidence>
<feature type="compositionally biased region" description="Basic and acidic residues" evidence="1">
    <location>
        <begin position="213"/>
        <end position="225"/>
    </location>
</feature>
<protein>
    <submittedName>
        <fullName evidence="3">Uncharacterized protein</fullName>
    </submittedName>
</protein>
<reference evidence="4" key="1">
    <citation type="submission" date="2024-04" db="EMBL/GenBank/DDBJ databases">
        <authorList>
            <person name="Shaw F."/>
            <person name="Minotto A."/>
        </authorList>
    </citation>
    <scope>NUCLEOTIDE SEQUENCE [LARGE SCALE GENOMIC DNA]</scope>
</reference>
<evidence type="ECO:0000256" key="1">
    <source>
        <dbReference type="SAM" id="MobiDB-lite"/>
    </source>
</evidence>
<organism evidence="3 4">
    <name type="scientific">Somion occarium</name>
    <dbReference type="NCBI Taxonomy" id="3059160"/>
    <lineage>
        <taxon>Eukaryota</taxon>
        <taxon>Fungi</taxon>
        <taxon>Dikarya</taxon>
        <taxon>Basidiomycota</taxon>
        <taxon>Agaricomycotina</taxon>
        <taxon>Agaricomycetes</taxon>
        <taxon>Polyporales</taxon>
        <taxon>Cerrenaceae</taxon>
        <taxon>Somion</taxon>
    </lineage>
</organism>
<sequence length="291" mass="30291">MRSSTFASLIVLSVGLATGSPISVDRAHNGIASTDASGSGSVYFDINSKRDHLPIPDLPTATLPTGTVPSSPIPSSAVPSTPGSNGTDSTPAEAEPKAYGSWATGGSKNTTTTAQPFTETSPSSEKESTPAKGTEGAKGIRTEDTNSVKPSPTHADDYAKTEELPVPSPSISLPTTVDQANEDPHHPTTPPDQTSPDIHGADGDETGDDDDEAHVYHGEKDEKLEIPTIPNTPSPDIPLPSQNPTSSLPKVEIPHIATPNNKSSEPEKGTSESDDSNQGKELDDSDQEKKD</sequence>
<dbReference type="Proteomes" id="UP001497453">
    <property type="component" value="Chromosome 10"/>
</dbReference>
<evidence type="ECO:0000313" key="4">
    <source>
        <dbReference type="Proteomes" id="UP001497453"/>
    </source>
</evidence>
<feature type="compositionally biased region" description="Polar residues" evidence="1">
    <location>
        <begin position="169"/>
        <end position="179"/>
    </location>
</feature>
<feature type="compositionally biased region" description="Basic and acidic residues" evidence="1">
    <location>
        <begin position="154"/>
        <end position="163"/>
    </location>
</feature>
<feature type="region of interest" description="Disordered" evidence="1">
    <location>
        <begin position="55"/>
        <end position="291"/>
    </location>
</feature>
<keyword evidence="4" id="KW-1185">Reference proteome</keyword>